<reference evidence="3 4" key="1">
    <citation type="submission" date="2023-02" db="EMBL/GenBank/DDBJ databases">
        <title>Evolution of Hrp T3SS in non-pathogenic Pseudomonas fluorescens.</title>
        <authorList>
            <person name="Liao K."/>
            <person name="Wei H."/>
            <person name="Gu Y."/>
        </authorList>
    </citation>
    <scope>NUCLEOTIDE SEQUENCE [LARGE SCALE GENOMIC DNA]</scope>
    <source>
        <strain evidence="3 4">FP205</strain>
    </source>
</reference>
<gene>
    <name evidence="3" type="ORF">PSH57_11050</name>
</gene>
<feature type="domain" description="ABC-type transport auxiliary lipoprotein component" evidence="2">
    <location>
        <begin position="25"/>
        <end position="185"/>
    </location>
</feature>
<evidence type="ECO:0000256" key="1">
    <source>
        <dbReference type="SAM" id="SignalP"/>
    </source>
</evidence>
<keyword evidence="4" id="KW-1185">Reference proteome</keyword>
<dbReference type="Gene3D" id="3.40.50.10610">
    <property type="entry name" value="ABC-type transport auxiliary lipoprotein component"/>
    <property type="match status" value="1"/>
</dbReference>
<dbReference type="EMBL" id="CP117449">
    <property type="protein sequence ID" value="WLH14803.1"/>
    <property type="molecule type" value="Genomic_DNA"/>
</dbReference>
<dbReference type="Proteomes" id="UP001230339">
    <property type="component" value="Chromosome"/>
</dbReference>
<feature type="signal peptide" evidence="1">
    <location>
        <begin position="1"/>
        <end position="22"/>
    </location>
</feature>
<dbReference type="InterPro" id="IPR005586">
    <property type="entry name" value="ABC_trans_aux"/>
</dbReference>
<evidence type="ECO:0000313" key="4">
    <source>
        <dbReference type="Proteomes" id="UP001230339"/>
    </source>
</evidence>
<dbReference type="Pfam" id="PF03886">
    <property type="entry name" value="ABC_trans_aux"/>
    <property type="match status" value="1"/>
</dbReference>
<dbReference type="SUPFAM" id="SSF159594">
    <property type="entry name" value="XCC0632-like"/>
    <property type="match status" value="1"/>
</dbReference>
<sequence length="215" mass="23749">MKFRFFALAVPLLIAACSSVPTRYYTLMPSPEPHASQAAPAPFQFQLISVQIPVQVDQPGLVIRQTTGQLVILDSERWSAPLADEFQDALSTQLEKQLGRPDLANMPKDPNLKLISIQVDVKRLDSIPGNQARVDVIWNLSQRDGSPPHRLLTCTTHIQQTAGDDVADVVEAHQRIIAQLAKVIANSARQWSSTAANQYPCSDNLAITPLRFYKG</sequence>
<feature type="chain" id="PRO_5046016276" evidence="1">
    <location>
        <begin position="23"/>
        <end position="215"/>
    </location>
</feature>
<dbReference type="PROSITE" id="PS51257">
    <property type="entry name" value="PROKAR_LIPOPROTEIN"/>
    <property type="match status" value="1"/>
</dbReference>
<proteinExistence type="predicted"/>
<name>A0ABY9GHY9_9PSED</name>
<accession>A0ABY9GHY9</accession>
<evidence type="ECO:0000313" key="3">
    <source>
        <dbReference type="EMBL" id="WLH14803.1"/>
    </source>
</evidence>
<evidence type="ECO:0000259" key="2">
    <source>
        <dbReference type="Pfam" id="PF03886"/>
    </source>
</evidence>
<organism evidence="3 4">
    <name type="scientific">Pseudomonas hefeiensis</name>
    <dbReference type="NCBI Taxonomy" id="2738125"/>
    <lineage>
        <taxon>Bacteria</taxon>
        <taxon>Pseudomonadati</taxon>
        <taxon>Pseudomonadota</taxon>
        <taxon>Gammaproteobacteria</taxon>
        <taxon>Pseudomonadales</taxon>
        <taxon>Pseudomonadaceae</taxon>
        <taxon>Pseudomonas</taxon>
    </lineage>
</organism>
<keyword evidence="1" id="KW-0732">Signal</keyword>
<protein>
    <submittedName>
        <fullName evidence="3">PqiC family protein</fullName>
    </submittedName>
</protein>
<dbReference type="RefSeq" id="WP_305389493.1">
    <property type="nucleotide sequence ID" value="NZ_CP117426.1"/>
</dbReference>